<keyword evidence="4" id="KW-1185">Reference proteome</keyword>
<protein>
    <submittedName>
        <fullName evidence="3">Alginate export protein</fullName>
    </submittedName>
</protein>
<dbReference type="Pfam" id="PF13372">
    <property type="entry name" value="Alginate_exp"/>
    <property type="match status" value="1"/>
</dbReference>
<keyword evidence="1" id="KW-0732">Signal</keyword>
<evidence type="ECO:0000313" key="4">
    <source>
        <dbReference type="Proteomes" id="UP000295493"/>
    </source>
</evidence>
<evidence type="ECO:0000313" key="3">
    <source>
        <dbReference type="EMBL" id="TDN81109.1"/>
    </source>
</evidence>
<feature type="domain" description="Alginate export" evidence="2">
    <location>
        <begin position="130"/>
        <end position="519"/>
    </location>
</feature>
<sequence>MTKFVRRTVHDLPLIGLAILGSAWAGSATAQTAVANNERSADVMVIGGRQQRVPPADPQVPPAEAVQPREVANPAIRPYPADADGIGIKRGGYNGSRWAEDWRLMADPKKRNDPLDRLKYLPFNDAGDIYLTLSGEVRLRSNYIGNPGIVESEHRREDMLRLIGGADLHLGDHLRFYGELGHGGISGHNIGTPSAKARNDLILQQAFGEFSGRLDNVDLGVRYGRQEFTDGPPLLVGALDNNTIRTSLDGFRGWAMGSRVRFDVFDFEYIRFGPHGISDDKSNDATRFSGVTMGIMLPKVMEGQLFFDPFVWRERLDAETWAGVTAREERLYTGARLWGDMGPVNIDWTIDHQSGSFGNRDIDAWNFFLAQTYDLGLGGMKPEVGIHFDYGSGGGTYEGGTLKTAATPVGGNIEYSYQGALTITNLFMVAPNVTVTPVKDVKLTLAYNKIWRANSQDAVYRANGKPYAGTQNLSGSDIGQAFRAQASWKISPRLSITGRYEYFAAGDLLTRLNYTDSNYVALWTSFRF</sequence>
<comment type="caution">
    <text evidence="3">The sequence shown here is derived from an EMBL/GenBank/DDBJ whole genome shotgun (WGS) entry which is preliminary data.</text>
</comment>
<dbReference type="RefSeq" id="WP_229668242.1">
    <property type="nucleotide sequence ID" value="NZ_BMLU01000008.1"/>
</dbReference>
<gene>
    <name evidence="3" type="ORF">EV664_10851</name>
</gene>
<dbReference type="InterPro" id="IPR053728">
    <property type="entry name" value="Alginate_Permeability_Chnl"/>
</dbReference>
<dbReference type="Proteomes" id="UP000295493">
    <property type="component" value="Unassembled WGS sequence"/>
</dbReference>
<feature type="signal peptide" evidence="1">
    <location>
        <begin position="1"/>
        <end position="25"/>
    </location>
</feature>
<accession>A0A4R6FI57</accession>
<evidence type="ECO:0000256" key="1">
    <source>
        <dbReference type="SAM" id="SignalP"/>
    </source>
</evidence>
<dbReference type="InterPro" id="IPR025388">
    <property type="entry name" value="Alginate_export_dom"/>
</dbReference>
<dbReference type="EMBL" id="SNWD01000008">
    <property type="protein sequence ID" value="TDN81109.1"/>
    <property type="molecule type" value="Genomic_DNA"/>
</dbReference>
<reference evidence="3 4" key="1">
    <citation type="submission" date="2019-03" db="EMBL/GenBank/DDBJ databases">
        <title>Genomic Encyclopedia of Type Strains, Phase IV (KMG-IV): sequencing the most valuable type-strain genomes for metagenomic binning, comparative biology and taxonomic classification.</title>
        <authorList>
            <person name="Goeker M."/>
        </authorList>
    </citation>
    <scope>NUCLEOTIDE SEQUENCE [LARGE SCALE GENOMIC DNA]</scope>
    <source>
        <strain evidence="3 4">DSM 25059</strain>
    </source>
</reference>
<organism evidence="3 4">
    <name type="scientific">Stakelama pacifica</name>
    <dbReference type="NCBI Taxonomy" id="517720"/>
    <lineage>
        <taxon>Bacteria</taxon>
        <taxon>Pseudomonadati</taxon>
        <taxon>Pseudomonadota</taxon>
        <taxon>Alphaproteobacteria</taxon>
        <taxon>Sphingomonadales</taxon>
        <taxon>Sphingomonadaceae</taxon>
        <taxon>Stakelama</taxon>
    </lineage>
</organism>
<evidence type="ECO:0000259" key="2">
    <source>
        <dbReference type="Pfam" id="PF13372"/>
    </source>
</evidence>
<feature type="chain" id="PRO_5020787747" evidence="1">
    <location>
        <begin position="26"/>
        <end position="528"/>
    </location>
</feature>
<dbReference type="AlphaFoldDB" id="A0A4R6FI57"/>
<name>A0A4R6FI57_9SPHN</name>
<proteinExistence type="predicted"/>
<dbReference type="Gene3D" id="2.40.160.100">
    <property type="match status" value="1"/>
</dbReference>